<name>A0A6B2KTW2_9NEIS</name>
<accession>A0A6B2KTW2</accession>
<organism evidence="1 2">
    <name type="scientific">Crenobacter caeni</name>
    <dbReference type="NCBI Taxonomy" id="2705474"/>
    <lineage>
        <taxon>Bacteria</taxon>
        <taxon>Pseudomonadati</taxon>
        <taxon>Pseudomonadota</taxon>
        <taxon>Betaproteobacteria</taxon>
        <taxon>Neisseriales</taxon>
        <taxon>Neisseriaceae</taxon>
        <taxon>Crenobacter</taxon>
    </lineage>
</organism>
<protein>
    <submittedName>
        <fullName evidence="1">Uncharacterized protein</fullName>
    </submittedName>
</protein>
<sequence length="147" mass="16254">MLPPIEFLKEAGVEVRLSGPNKLTATGYLTDDICQYIQTHKREIISALSARNAPPPRPPTRTVLHYRLTDARGGNKGGMIIADDLADAVLDLVARYRSHLDLEDLLERVQERFCIAAESAPDAEALRVALAEAEAVIRRAAQKERKP</sequence>
<proteinExistence type="predicted"/>
<gene>
    <name evidence="1" type="ORF">GZH52_12195</name>
</gene>
<dbReference type="EMBL" id="JAAGAA010000010">
    <property type="protein sequence ID" value="NDV13544.1"/>
    <property type="molecule type" value="Genomic_DNA"/>
</dbReference>
<dbReference type="Proteomes" id="UP000482578">
    <property type="component" value="Unassembled WGS sequence"/>
</dbReference>
<dbReference type="RefSeq" id="WP_163316728.1">
    <property type="nucleotide sequence ID" value="NZ_JAAGAA010000010.1"/>
</dbReference>
<reference evidence="1 2" key="1">
    <citation type="submission" date="2020-02" db="EMBL/GenBank/DDBJ databases">
        <authorList>
            <person name="Yang Z."/>
        </authorList>
    </citation>
    <scope>NUCLEOTIDE SEQUENCE [LARGE SCALE GENOMIC DNA]</scope>
    <source>
        <strain evidence="1 2">HX-7-9</strain>
    </source>
</reference>
<evidence type="ECO:0000313" key="1">
    <source>
        <dbReference type="EMBL" id="NDV13544.1"/>
    </source>
</evidence>
<keyword evidence="2" id="KW-1185">Reference proteome</keyword>
<evidence type="ECO:0000313" key="2">
    <source>
        <dbReference type="Proteomes" id="UP000482578"/>
    </source>
</evidence>
<dbReference type="AlphaFoldDB" id="A0A6B2KTW2"/>
<comment type="caution">
    <text evidence="1">The sequence shown here is derived from an EMBL/GenBank/DDBJ whole genome shotgun (WGS) entry which is preliminary data.</text>
</comment>